<keyword evidence="7" id="KW-0175">Coiled coil</keyword>
<keyword evidence="4" id="KW-0808">Transferase</keyword>
<evidence type="ECO:0000256" key="4">
    <source>
        <dbReference type="ARBA" id="ARBA00022679"/>
    </source>
</evidence>
<dbReference type="InterPro" id="IPR029016">
    <property type="entry name" value="GAF-like_dom_sf"/>
</dbReference>
<evidence type="ECO:0000256" key="1">
    <source>
        <dbReference type="ARBA" id="ARBA00000085"/>
    </source>
</evidence>
<dbReference type="PRINTS" id="PR00344">
    <property type="entry name" value="BCTRLSENSOR"/>
</dbReference>
<feature type="coiled-coil region" evidence="7">
    <location>
        <begin position="220"/>
        <end position="284"/>
    </location>
</feature>
<evidence type="ECO:0000256" key="7">
    <source>
        <dbReference type="SAM" id="Coils"/>
    </source>
</evidence>
<dbReference type="SUPFAM" id="SSF47384">
    <property type="entry name" value="Homodimeric domain of signal transducing histidine kinase"/>
    <property type="match status" value="1"/>
</dbReference>
<dbReference type="InterPro" id="IPR003594">
    <property type="entry name" value="HATPase_dom"/>
</dbReference>
<evidence type="ECO:0000313" key="10">
    <source>
        <dbReference type="EMBL" id="MCV4379134.1"/>
    </source>
</evidence>
<dbReference type="SMART" id="SM00388">
    <property type="entry name" value="HisKA"/>
    <property type="match status" value="1"/>
</dbReference>
<gene>
    <name evidence="10" type="ORF">OH718_21255</name>
</gene>
<dbReference type="InterPro" id="IPR036890">
    <property type="entry name" value="HATPase_C_sf"/>
</dbReference>
<dbReference type="PANTHER" id="PTHR43065">
    <property type="entry name" value="SENSOR HISTIDINE KINASE"/>
    <property type="match status" value="1"/>
</dbReference>
<dbReference type="InterPro" id="IPR004358">
    <property type="entry name" value="Sig_transdc_His_kin-like_C"/>
</dbReference>
<evidence type="ECO:0000313" key="11">
    <source>
        <dbReference type="Proteomes" id="UP001207294"/>
    </source>
</evidence>
<keyword evidence="10" id="KW-0067">ATP-binding</keyword>
<evidence type="ECO:0000256" key="3">
    <source>
        <dbReference type="ARBA" id="ARBA00022553"/>
    </source>
</evidence>
<dbReference type="Pfam" id="PF13185">
    <property type="entry name" value="GAF_2"/>
    <property type="match status" value="1"/>
</dbReference>
<evidence type="ECO:0000256" key="5">
    <source>
        <dbReference type="ARBA" id="ARBA00022777"/>
    </source>
</evidence>
<evidence type="ECO:0000259" key="9">
    <source>
        <dbReference type="PROSITE" id="PS50110"/>
    </source>
</evidence>
<evidence type="ECO:0000256" key="2">
    <source>
        <dbReference type="ARBA" id="ARBA00012438"/>
    </source>
</evidence>
<name>A0ABT3C218_9PSED</name>
<dbReference type="SMART" id="SM00387">
    <property type="entry name" value="HATPase_c"/>
    <property type="match status" value="1"/>
</dbReference>
<dbReference type="Gene3D" id="3.40.50.2300">
    <property type="match status" value="1"/>
</dbReference>
<feature type="modified residue" description="4-aspartylphosphate" evidence="6">
    <location>
        <position position="597"/>
    </location>
</feature>
<protein>
    <recommendedName>
        <fullName evidence="2">histidine kinase</fullName>
        <ecNumber evidence="2">2.7.13.3</ecNumber>
    </recommendedName>
</protein>
<dbReference type="Pfam" id="PF00512">
    <property type="entry name" value="HisKA"/>
    <property type="match status" value="1"/>
</dbReference>
<organism evidence="10 11">
    <name type="scientific">Pseudomonas capsici</name>
    <dbReference type="NCBI Taxonomy" id="2810614"/>
    <lineage>
        <taxon>Bacteria</taxon>
        <taxon>Pseudomonadati</taxon>
        <taxon>Pseudomonadota</taxon>
        <taxon>Gammaproteobacteria</taxon>
        <taxon>Pseudomonadales</taxon>
        <taxon>Pseudomonadaceae</taxon>
        <taxon>Pseudomonas</taxon>
    </lineage>
</organism>
<dbReference type="PROSITE" id="PS50109">
    <property type="entry name" value="HIS_KIN"/>
    <property type="match status" value="1"/>
</dbReference>
<dbReference type="Gene3D" id="1.10.287.130">
    <property type="match status" value="1"/>
</dbReference>
<dbReference type="GO" id="GO:0005524">
    <property type="term" value="F:ATP binding"/>
    <property type="evidence" value="ECO:0007669"/>
    <property type="project" value="UniProtKB-KW"/>
</dbReference>
<dbReference type="PROSITE" id="PS50110">
    <property type="entry name" value="RESPONSE_REGULATORY"/>
    <property type="match status" value="1"/>
</dbReference>
<proteinExistence type="predicted"/>
<dbReference type="CDD" id="cd18161">
    <property type="entry name" value="REC_hyHK_blue-like"/>
    <property type="match status" value="1"/>
</dbReference>
<dbReference type="CDD" id="cd16919">
    <property type="entry name" value="HATPase_CckA-like"/>
    <property type="match status" value="1"/>
</dbReference>
<dbReference type="SUPFAM" id="SSF55781">
    <property type="entry name" value="GAF domain-like"/>
    <property type="match status" value="1"/>
</dbReference>
<reference evidence="10 11" key="1">
    <citation type="submission" date="2022-10" db="EMBL/GenBank/DDBJ databases">
        <title>Characterization of Pseudomonas capsici strains from pepper and tomato in Georgia.</title>
        <authorList>
            <person name="Zhao M."/>
            <person name="Dutta B."/>
        </authorList>
    </citation>
    <scope>NUCLEOTIDE SEQUENCE [LARGE SCALE GENOMIC DNA]</scope>
    <source>
        <strain evidence="10 11">Pc20-5</strain>
    </source>
</reference>
<dbReference type="InterPro" id="IPR036097">
    <property type="entry name" value="HisK_dim/P_sf"/>
</dbReference>
<dbReference type="CDD" id="cd00082">
    <property type="entry name" value="HisKA"/>
    <property type="match status" value="1"/>
</dbReference>
<dbReference type="InterPro" id="IPR001789">
    <property type="entry name" value="Sig_transdc_resp-reg_receiver"/>
</dbReference>
<feature type="domain" description="Histidine kinase" evidence="8">
    <location>
        <begin position="300"/>
        <end position="524"/>
    </location>
</feature>
<keyword evidence="5" id="KW-0418">Kinase</keyword>
<dbReference type="InterPro" id="IPR011006">
    <property type="entry name" value="CheY-like_superfamily"/>
</dbReference>
<dbReference type="InterPro" id="IPR003018">
    <property type="entry name" value="GAF"/>
</dbReference>
<dbReference type="Gene3D" id="3.30.565.10">
    <property type="entry name" value="Histidine kinase-like ATPase, C-terminal domain"/>
    <property type="match status" value="1"/>
</dbReference>
<comment type="caution">
    <text evidence="10">The sequence shown here is derived from an EMBL/GenBank/DDBJ whole genome shotgun (WGS) entry which is preliminary data.</text>
</comment>
<dbReference type="Gene3D" id="3.30.450.40">
    <property type="match status" value="1"/>
</dbReference>
<evidence type="ECO:0000259" key="8">
    <source>
        <dbReference type="PROSITE" id="PS50109"/>
    </source>
</evidence>
<accession>A0ABT3C218</accession>
<keyword evidence="11" id="KW-1185">Reference proteome</keyword>
<keyword evidence="10" id="KW-0547">Nucleotide-binding</keyword>
<dbReference type="InterPro" id="IPR003661">
    <property type="entry name" value="HisK_dim/P_dom"/>
</dbReference>
<dbReference type="EMBL" id="JAOXML010000023">
    <property type="protein sequence ID" value="MCV4379134.1"/>
    <property type="molecule type" value="Genomic_DNA"/>
</dbReference>
<keyword evidence="3 6" id="KW-0597">Phosphoprotein</keyword>
<dbReference type="SMART" id="SM00448">
    <property type="entry name" value="REC"/>
    <property type="match status" value="1"/>
</dbReference>
<dbReference type="Pfam" id="PF00072">
    <property type="entry name" value="Response_reg"/>
    <property type="match status" value="1"/>
</dbReference>
<dbReference type="PANTHER" id="PTHR43065:SF42">
    <property type="entry name" value="TWO-COMPONENT SENSOR PPRA"/>
    <property type="match status" value="1"/>
</dbReference>
<dbReference type="Pfam" id="PF02518">
    <property type="entry name" value="HATPase_c"/>
    <property type="match status" value="1"/>
</dbReference>
<comment type="catalytic activity">
    <reaction evidence="1">
        <text>ATP + protein L-histidine = ADP + protein N-phospho-L-histidine.</text>
        <dbReference type="EC" id="2.7.13.3"/>
    </reaction>
</comment>
<dbReference type="Proteomes" id="UP001207294">
    <property type="component" value="Unassembled WGS sequence"/>
</dbReference>
<feature type="domain" description="Response regulatory" evidence="9">
    <location>
        <begin position="547"/>
        <end position="663"/>
    </location>
</feature>
<evidence type="ECO:0000256" key="6">
    <source>
        <dbReference type="PROSITE-ProRule" id="PRU00169"/>
    </source>
</evidence>
<dbReference type="InterPro" id="IPR005467">
    <property type="entry name" value="His_kinase_dom"/>
</dbReference>
<sequence>MLRHAEHRFDVIVESLPERFADTLSRANSCATGASMPALNIAYPASASVTAYEDELSDIDLLHSISTELIGEQDLATLYGKIVNAAVCITGSQFGTMQLLCPQGHSSGRGGMLQLLCSRGLPEEAVGFWQWVSPNAHSSCTMALKLGQRAIIPDFEQWAEIAGTEDLLAFRRTGIRSAQTTPLMSRTGNLLGMISTHWSKPHQPSRRDLRLLDILARQAADLLERTMAEEALRAREQELERTCTTLREIEEQQRQTEAKLRSLNETLEEHVAERTAKLMQVEEKLRQSQKMEAVGQLTGGLAHDFNNLVAGISGSLELMSKRIAQGRLGEIDKYLTAAQNSAKRAAALTHRLLAFSRRQTLEPRPTNVNTLMYGMSELIQRTVGPGIVVETVGAANLWPAFVDASQLENALLNLCLNARDAMPDGGRITIETANQWMDRKAAHAHSMSEGQYLCLCVSDTGTGMPPEIMAHVFEPFFTTKPIGQGTGLGLSMIYGFAQQSGGQVRISSKVGEGTTLFIYLPRYNGEVLPHEHTLGTGQETAKQPGGTVLLVDDDPTVRMLLADVLNELGHTVIEAADSAAGLKLLRSRMHIDLLVTDVGLPGGMNGRQMADAGLQLRPGLKTLFITGYAENAALGNGQLKAGMQVLTKPFAVEALGERVGELLGM</sequence>
<dbReference type="EC" id="2.7.13.3" evidence="2"/>
<dbReference type="SUPFAM" id="SSF55874">
    <property type="entry name" value="ATPase domain of HSP90 chaperone/DNA topoisomerase II/histidine kinase"/>
    <property type="match status" value="1"/>
</dbReference>
<dbReference type="SUPFAM" id="SSF52172">
    <property type="entry name" value="CheY-like"/>
    <property type="match status" value="1"/>
</dbReference>